<proteinExistence type="predicted"/>
<protein>
    <submittedName>
        <fullName evidence="2">Uncharacterized protein</fullName>
    </submittedName>
</protein>
<feature type="signal peptide" evidence="1">
    <location>
        <begin position="1"/>
        <end position="18"/>
    </location>
</feature>
<gene>
    <name evidence="2" type="ORF">ALAG00032_LOCUS15274</name>
</gene>
<accession>A0A7S3NPY4</accession>
<organism evidence="2">
    <name type="scientific">Aureoumbra lagunensis</name>
    <dbReference type="NCBI Taxonomy" id="44058"/>
    <lineage>
        <taxon>Eukaryota</taxon>
        <taxon>Sar</taxon>
        <taxon>Stramenopiles</taxon>
        <taxon>Ochrophyta</taxon>
        <taxon>Pelagophyceae</taxon>
        <taxon>Pelagomonadales</taxon>
        <taxon>Aureoumbra</taxon>
    </lineage>
</organism>
<dbReference type="AlphaFoldDB" id="A0A7S3NPY4"/>
<sequence>MNVKFLDILVLVLWHGQGWQLRVENKQRWTCSLRRTAVKPGDAVLAERLYPASYVQPLRKTVGGIERAQWLADWRAISECFARLPAIYRIGDDSISWEQTRLASTLRDACSEELSFMPSRIVEQSGRLPSPFALSLIDAAFCAAYTRPERYSRIREYTLGQYVPNRFADVSERIGAHRVAAVARSGQSTSAVGRWFDPATPEFHAMVRCHNVEYPIKYPDWRKSDQYFENIVLHEPCD</sequence>
<dbReference type="EMBL" id="HBIJ01023194">
    <property type="protein sequence ID" value="CAE0374471.1"/>
    <property type="molecule type" value="Transcribed_RNA"/>
</dbReference>
<evidence type="ECO:0000313" key="2">
    <source>
        <dbReference type="EMBL" id="CAE0374471.1"/>
    </source>
</evidence>
<evidence type="ECO:0000256" key="1">
    <source>
        <dbReference type="SAM" id="SignalP"/>
    </source>
</evidence>
<reference evidence="2" key="1">
    <citation type="submission" date="2021-01" db="EMBL/GenBank/DDBJ databases">
        <authorList>
            <person name="Corre E."/>
            <person name="Pelletier E."/>
            <person name="Niang G."/>
            <person name="Scheremetjew M."/>
            <person name="Finn R."/>
            <person name="Kale V."/>
            <person name="Holt S."/>
            <person name="Cochrane G."/>
            <person name="Meng A."/>
            <person name="Brown T."/>
            <person name="Cohen L."/>
        </authorList>
    </citation>
    <scope>NUCLEOTIDE SEQUENCE</scope>
    <source>
        <strain evidence="2">CCMP1510</strain>
    </source>
</reference>
<keyword evidence="1" id="KW-0732">Signal</keyword>
<name>A0A7S3NPY4_9STRA</name>
<feature type="chain" id="PRO_5030957229" evidence="1">
    <location>
        <begin position="19"/>
        <end position="238"/>
    </location>
</feature>